<dbReference type="CDD" id="cd24122">
    <property type="entry name" value="ASKHA_NBD_PanK-II_Pank1-like"/>
    <property type="match status" value="1"/>
</dbReference>
<dbReference type="SUPFAM" id="SSF53067">
    <property type="entry name" value="Actin-like ATPase domain"/>
    <property type="match status" value="2"/>
</dbReference>
<sequence>MPWFGMDIGGTLAKLVYFEPEDLETRLTPDGGMTLRKIHHYLTTNAAYGETGHRDVNLQMNNVQMGGVHGSLHFIRFPTSEMPTFLALARMKGIATLSSTVCATGGGAYKFEQAFKEEVNLELHKFDELDSLIRGIDFTAVHHAPQHECYYWENPMGPNGGVKVPFNFSHPYPYLVVNMGSGVSILAVHSPTSYIRVTGSSLGGATFLGLCCLLTGCETFEEAIKLAEAGDSTRVDKSVSDIYGGDYSKFNLPGNIVACSFGKMASQDKRAQATREDLARATLVTITNNIGSIARMCATNQGIERVLFVGNFLRINPFSMKLLAFALDFWSQGSLKALFLEHEHSTTLQQRFPGAEVFYTINPKRKKT</sequence>
<keyword evidence="2" id="KW-1185">Reference proteome</keyword>
<dbReference type="InterPro" id="IPR004567">
    <property type="entry name" value="Type_II_PanK"/>
</dbReference>
<accession>A0ABY6L3N8</accession>
<organism evidence="1 2">
    <name type="scientific">Cordylochernes scorpioides</name>
    <dbReference type="NCBI Taxonomy" id="51811"/>
    <lineage>
        <taxon>Eukaryota</taxon>
        <taxon>Metazoa</taxon>
        <taxon>Ecdysozoa</taxon>
        <taxon>Arthropoda</taxon>
        <taxon>Chelicerata</taxon>
        <taxon>Arachnida</taxon>
        <taxon>Pseudoscorpiones</taxon>
        <taxon>Cheliferoidea</taxon>
        <taxon>Chernetidae</taxon>
        <taxon>Cordylochernes</taxon>
    </lineage>
</organism>
<dbReference type="EMBL" id="CP092875">
    <property type="protein sequence ID" value="UYV75768.1"/>
    <property type="molecule type" value="Genomic_DNA"/>
</dbReference>
<dbReference type="Pfam" id="PF03630">
    <property type="entry name" value="Fumble"/>
    <property type="match status" value="1"/>
</dbReference>
<protein>
    <submittedName>
        <fullName evidence="1">PANK1</fullName>
    </submittedName>
</protein>
<name>A0ABY6L3N8_9ARAC</name>
<dbReference type="PANTHER" id="PTHR12280:SF30">
    <property type="entry name" value="FUMBLE"/>
    <property type="match status" value="1"/>
</dbReference>
<dbReference type="NCBIfam" id="TIGR00555">
    <property type="entry name" value="panK_eukar"/>
    <property type="match status" value="1"/>
</dbReference>
<dbReference type="Proteomes" id="UP001235939">
    <property type="component" value="Chromosome 13"/>
</dbReference>
<dbReference type="InterPro" id="IPR043129">
    <property type="entry name" value="ATPase_NBD"/>
</dbReference>
<dbReference type="Gene3D" id="3.30.420.40">
    <property type="match status" value="2"/>
</dbReference>
<dbReference type="Gene3D" id="3.30.420.510">
    <property type="match status" value="1"/>
</dbReference>
<dbReference type="PANTHER" id="PTHR12280">
    <property type="entry name" value="PANTOTHENATE KINASE"/>
    <property type="match status" value="1"/>
</dbReference>
<proteinExistence type="predicted"/>
<gene>
    <name evidence="1" type="ORF">LAZ67_13001275</name>
</gene>
<evidence type="ECO:0000313" key="2">
    <source>
        <dbReference type="Proteomes" id="UP001235939"/>
    </source>
</evidence>
<evidence type="ECO:0000313" key="1">
    <source>
        <dbReference type="EMBL" id="UYV75768.1"/>
    </source>
</evidence>
<reference evidence="1 2" key="1">
    <citation type="submission" date="2022-01" db="EMBL/GenBank/DDBJ databases">
        <title>A chromosomal length assembly of Cordylochernes scorpioides.</title>
        <authorList>
            <person name="Zeh D."/>
            <person name="Zeh J."/>
        </authorList>
    </citation>
    <scope>NUCLEOTIDE SEQUENCE [LARGE SCALE GENOMIC DNA]</scope>
    <source>
        <strain evidence="1">IN4F17</strain>
        <tissue evidence="1">Whole Body</tissue>
    </source>
</reference>